<name>A0ABN2Z9L9_9ACTN</name>
<gene>
    <name evidence="2" type="ORF">GCM10009727_35000</name>
</gene>
<dbReference type="SUPFAM" id="SSF52540">
    <property type="entry name" value="P-loop containing nucleoside triphosphate hydrolases"/>
    <property type="match status" value="1"/>
</dbReference>
<proteinExistence type="predicted"/>
<keyword evidence="3" id="KW-1185">Reference proteome</keyword>
<dbReference type="InterPro" id="IPR011990">
    <property type="entry name" value="TPR-like_helical_dom_sf"/>
</dbReference>
<feature type="domain" description="Novel STAND NTPase 1" evidence="1">
    <location>
        <begin position="12"/>
        <end position="375"/>
    </location>
</feature>
<dbReference type="Gene3D" id="1.25.40.10">
    <property type="entry name" value="Tetratricopeptide repeat domain"/>
    <property type="match status" value="1"/>
</dbReference>
<evidence type="ECO:0000313" key="3">
    <source>
        <dbReference type="Proteomes" id="UP001501020"/>
    </source>
</evidence>
<evidence type="ECO:0000313" key="2">
    <source>
        <dbReference type="EMBL" id="GAA2138909.1"/>
    </source>
</evidence>
<dbReference type="Pfam" id="PF20703">
    <property type="entry name" value="nSTAND1"/>
    <property type="match status" value="1"/>
</dbReference>
<organism evidence="2 3">
    <name type="scientific">Actinomadura napierensis</name>
    <dbReference type="NCBI Taxonomy" id="267854"/>
    <lineage>
        <taxon>Bacteria</taxon>
        <taxon>Bacillati</taxon>
        <taxon>Actinomycetota</taxon>
        <taxon>Actinomycetes</taxon>
        <taxon>Streptosporangiales</taxon>
        <taxon>Thermomonosporaceae</taxon>
        <taxon>Actinomadura</taxon>
    </lineage>
</organism>
<accession>A0ABN2Z9L9</accession>
<reference evidence="2 3" key="1">
    <citation type="journal article" date="2019" name="Int. J. Syst. Evol. Microbiol.">
        <title>The Global Catalogue of Microorganisms (GCM) 10K type strain sequencing project: providing services to taxonomists for standard genome sequencing and annotation.</title>
        <authorList>
            <consortium name="The Broad Institute Genomics Platform"/>
            <consortium name="The Broad Institute Genome Sequencing Center for Infectious Disease"/>
            <person name="Wu L."/>
            <person name="Ma J."/>
        </authorList>
    </citation>
    <scope>NUCLEOTIDE SEQUENCE [LARGE SCALE GENOMIC DNA]</scope>
    <source>
        <strain evidence="2 3">JCM 13850</strain>
    </source>
</reference>
<evidence type="ECO:0000259" key="1">
    <source>
        <dbReference type="Pfam" id="PF20703"/>
    </source>
</evidence>
<comment type="caution">
    <text evidence="2">The sequence shown here is derived from an EMBL/GenBank/DDBJ whole genome shotgun (WGS) entry which is preliminary data.</text>
</comment>
<dbReference type="RefSeq" id="WP_344267757.1">
    <property type="nucleotide sequence ID" value="NZ_BAAAMR010000027.1"/>
</dbReference>
<sequence>MTALPPPDAPAPYVGTRAFGERDQPLFHGRGPEKRHVAETWRTHRLTLLHGRAGVGKTSLLCAGVIPFLQAADAHVLPAARLAHRPPFPLAALSEHNHFRLAVLTSWYTRASPARICETPLGTFLRKNRRMDRFGRQLPTLGAIDGAEALLRTSARHERHRREFLDDLAAAMDEAPDLHLLLVVRDDALDDALDLADRLGQASPATCTLEPLTPEAAHEAVAEPLAHAGRPSEAVAEALVRELRTLRPAGGVQTTARVDPSLLQLVCERLWDDLPGDAGISGERLRGEVNRVLRESCEHDLATIAADQSLPARTLLSWFRGTFGGPRGRAGIPESRLYDDVPKAVVDAVQDCHLIRARLGDKDRYYEIQHPRLIEPIGQLDGGAVPSRPGPATRLRQAHRALADGDPELARRHAEAAVRACGEGDLKVLADATTFLGDVAYEQGDAPTAVLRYREAARICEAVPDNAAVGWLLAGIGRILLSGGVGDPGEAVRQLQAAASRLPHELSIQTALGQALWRSGRTRAARAVFEEVLGHDSRNREALIAKRALSGIA</sequence>
<dbReference type="InterPro" id="IPR049052">
    <property type="entry name" value="nSTAND1"/>
</dbReference>
<dbReference type="Proteomes" id="UP001501020">
    <property type="component" value="Unassembled WGS sequence"/>
</dbReference>
<protein>
    <recommendedName>
        <fullName evidence="1">Novel STAND NTPase 1 domain-containing protein</fullName>
    </recommendedName>
</protein>
<dbReference type="EMBL" id="BAAAMR010000027">
    <property type="protein sequence ID" value="GAA2138909.1"/>
    <property type="molecule type" value="Genomic_DNA"/>
</dbReference>
<dbReference type="InterPro" id="IPR027417">
    <property type="entry name" value="P-loop_NTPase"/>
</dbReference>
<dbReference type="SUPFAM" id="SSF48452">
    <property type="entry name" value="TPR-like"/>
    <property type="match status" value="1"/>
</dbReference>